<dbReference type="PROSITE" id="PS01231">
    <property type="entry name" value="TRMA_2"/>
    <property type="match status" value="1"/>
</dbReference>
<dbReference type="Proteomes" id="UP000741863">
    <property type="component" value="Unassembled WGS sequence"/>
</dbReference>
<feature type="binding site" evidence="4">
    <location>
        <position position="291"/>
    </location>
    <ligand>
        <name>S-adenosyl-L-methionine</name>
        <dbReference type="ChEBI" id="CHEBI:59789"/>
    </ligand>
</feature>
<name>A0ABS2PBL8_9BACL</name>
<dbReference type="CDD" id="cd02440">
    <property type="entry name" value="AdoMet_MTases"/>
    <property type="match status" value="1"/>
</dbReference>
<dbReference type="Gene3D" id="2.40.50.1070">
    <property type="match status" value="1"/>
</dbReference>
<feature type="binding site" evidence="4">
    <location>
        <position position="341"/>
    </location>
    <ligand>
        <name>S-adenosyl-L-methionine</name>
        <dbReference type="ChEBI" id="CHEBI:59789"/>
    </ligand>
</feature>
<evidence type="ECO:0000256" key="2">
    <source>
        <dbReference type="ARBA" id="ARBA00022679"/>
    </source>
</evidence>
<dbReference type="GO" id="GO:0008168">
    <property type="term" value="F:methyltransferase activity"/>
    <property type="evidence" value="ECO:0007669"/>
    <property type="project" value="UniProtKB-KW"/>
</dbReference>
<dbReference type="PROSITE" id="PS50926">
    <property type="entry name" value="TRAM"/>
    <property type="match status" value="1"/>
</dbReference>
<accession>A0ABS2PBL8</accession>
<evidence type="ECO:0000313" key="7">
    <source>
        <dbReference type="EMBL" id="MBM7632248.1"/>
    </source>
</evidence>
<dbReference type="InterPro" id="IPR030390">
    <property type="entry name" value="MeTrfase_TrmA_AS"/>
</dbReference>
<dbReference type="Pfam" id="PF05958">
    <property type="entry name" value="tRNA_U5-meth_tr"/>
    <property type="match status" value="1"/>
</dbReference>
<evidence type="ECO:0000256" key="5">
    <source>
        <dbReference type="PROSITE-ProRule" id="PRU10015"/>
    </source>
</evidence>
<dbReference type="RefSeq" id="WP_239575292.1">
    <property type="nucleotide sequence ID" value="NZ_JAFBEC010000003.1"/>
</dbReference>
<sequence length="461" mass="51609">MAKKIKAPVTKNEYHHVTFEDLTHEGAGVAKVDGYPLFVPNGLPGEEAKIKVIKAGKGFGIGRLIERHTTSDDRVEPPCPIYDRCGGCQLQHLSLDAQSNFKRQQIVNALHKYMGNSDIPVHSTLTMDEPWSYRNKAQVPVGVNRDGELIAGFYAKRSHQIVDMDHCLITGEQNDQAVQVVKGLLKKFNIPPYDEKTGEGNVRHIVARSSHHTGEVMVVFVINKKHLPHINEIIEEMQAQIPKLRSVVKNVNREDTNVIFGEETEVLWGERTIEDKIGDVRFLISPRSFFQVNPMQTEVLYNKVMEYAQLTGKETVIDAYCGIGSISLFLAQQAKHVYGVEVVGDAIRDAKNNAELNNMKNVDFVVGKAEEVVPWWQAAHGIQADVFVVDPPRKGCDPALLETMIQMKPERIVYVSCNPATLARDLKVLAEDGGYVVKEITPVDMFPQTTHVESVAWLEKV</sequence>
<feature type="binding site" evidence="4">
    <location>
        <position position="320"/>
    </location>
    <ligand>
        <name>S-adenosyl-L-methionine</name>
        <dbReference type="ChEBI" id="CHEBI:59789"/>
    </ligand>
</feature>
<comment type="caution">
    <text evidence="7">The sequence shown here is derived from an EMBL/GenBank/DDBJ whole genome shotgun (WGS) entry which is preliminary data.</text>
</comment>
<dbReference type="NCBIfam" id="TIGR00479">
    <property type="entry name" value="rumA"/>
    <property type="match status" value="1"/>
</dbReference>
<dbReference type="EC" id="2.1.1.190" evidence="7"/>
<dbReference type="InterPro" id="IPR012340">
    <property type="entry name" value="NA-bd_OB-fold"/>
</dbReference>
<reference evidence="7 8" key="1">
    <citation type="submission" date="2021-01" db="EMBL/GenBank/DDBJ databases">
        <title>Genomic Encyclopedia of Type Strains, Phase IV (KMG-IV): sequencing the most valuable type-strain genomes for metagenomic binning, comparative biology and taxonomic classification.</title>
        <authorList>
            <person name="Goeker M."/>
        </authorList>
    </citation>
    <scope>NUCLEOTIDE SEQUENCE [LARGE SCALE GENOMIC DNA]</scope>
    <source>
        <strain evidence="7 8">DSM 25540</strain>
    </source>
</reference>
<feature type="active site" description="Nucleophile" evidence="4">
    <location>
        <position position="417"/>
    </location>
</feature>
<evidence type="ECO:0000256" key="4">
    <source>
        <dbReference type="PROSITE-ProRule" id="PRU01024"/>
    </source>
</evidence>
<feature type="domain" description="TRAM" evidence="6">
    <location>
        <begin position="8"/>
        <end position="66"/>
    </location>
</feature>
<dbReference type="Pfam" id="PF01938">
    <property type="entry name" value="TRAM"/>
    <property type="match status" value="1"/>
</dbReference>
<dbReference type="SUPFAM" id="SSF50249">
    <property type="entry name" value="Nucleic acid-binding proteins"/>
    <property type="match status" value="1"/>
</dbReference>
<dbReference type="PANTHER" id="PTHR11061">
    <property type="entry name" value="RNA M5U METHYLTRANSFERASE"/>
    <property type="match status" value="1"/>
</dbReference>
<dbReference type="PANTHER" id="PTHR11061:SF30">
    <property type="entry name" value="TRNA (URACIL(54)-C(5))-METHYLTRANSFERASE"/>
    <property type="match status" value="1"/>
</dbReference>
<keyword evidence="8" id="KW-1185">Reference proteome</keyword>
<organism evidence="7 8">
    <name type="scientific">Geomicrobium sediminis</name>
    <dbReference type="NCBI Taxonomy" id="1347788"/>
    <lineage>
        <taxon>Bacteria</taxon>
        <taxon>Bacillati</taxon>
        <taxon>Bacillota</taxon>
        <taxon>Bacilli</taxon>
        <taxon>Bacillales</taxon>
        <taxon>Geomicrobium</taxon>
    </lineage>
</organism>
<evidence type="ECO:0000259" key="6">
    <source>
        <dbReference type="PROSITE" id="PS50926"/>
    </source>
</evidence>
<dbReference type="Gene3D" id="2.40.50.140">
    <property type="entry name" value="Nucleic acid-binding proteins"/>
    <property type="match status" value="1"/>
</dbReference>
<protein>
    <submittedName>
        <fullName evidence="7">23S rRNA (Uracil1939-C5)-methyltransferase</fullName>
        <ecNumber evidence="7">2.1.1.190</ecNumber>
    </submittedName>
</protein>
<dbReference type="PROSITE" id="PS01230">
    <property type="entry name" value="TRMA_1"/>
    <property type="match status" value="1"/>
</dbReference>
<gene>
    <name evidence="7" type="ORF">JOD17_001341</name>
</gene>
<dbReference type="InterPro" id="IPR002792">
    <property type="entry name" value="TRAM_dom"/>
</dbReference>
<dbReference type="InterPro" id="IPR030391">
    <property type="entry name" value="MeTrfase_TrmA_CS"/>
</dbReference>
<feature type="binding site" evidence="4">
    <location>
        <position position="390"/>
    </location>
    <ligand>
        <name>S-adenosyl-L-methionine</name>
        <dbReference type="ChEBI" id="CHEBI:59789"/>
    </ligand>
</feature>
<evidence type="ECO:0000313" key="8">
    <source>
        <dbReference type="Proteomes" id="UP000741863"/>
    </source>
</evidence>
<keyword evidence="3 4" id="KW-0949">S-adenosyl-L-methionine</keyword>
<comment type="similarity">
    <text evidence="4">Belongs to the class I-like SAM-binding methyltransferase superfamily. RNA M5U methyltransferase family.</text>
</comment>
<evidence type="ECO:0000256" key="1">
    <source>
        <dbReference type="ARBA" id="ARBA00022603"/>
    </source>
</evidence>
<dbReference type="InterPro" id="IPR029063">
    <property type="entry name" value="SAM-dependent_MTases_sf"/>
</dbReference>
<proteinExistence type="inferred from homology"/>
<dbReference type="GO" id="GO:0032259">
    <property type="term" value="P:methylation"/>
    <property type="evidence" value="ECO:0007669"/>
    <property type="project" value="UniProtKB-KW"/>
</dbReference>
<dbReference type="PROSITE" id="PS51687">
    <property type="entry name" value="SAM_MT_RNA_M5U"/>
    <property type="match status" value="1"/>
</dbReference>
<keyword evidence="2 4" id="KW-0808">Transferase</keyword>
<keyword evidence="1 4" id="KW-0489">Methyltransferase</keyword>
<dbReference type="InterPro" id="IPR010280">
    <property type="entry name" value="U5_MeTrfase_fam"/>
</dbReference>
<feature type="active site" evidence="5">
    <location>
        <position position="417"/>
    </location>
</feature>
<dbReference type="SUPFAM" id="SSF53335">
    <property type="entry name" value="S-adenosyl-L-methionine-dependent methyltransferases"/>
    <property type="match status" value="1"/>
</dbReference>
<dbReference type="Gene3D" id="3.40.50.150">
    <property type="entry name" value="Vaccinia Virus protein VP39"/>
    <property type="match status" value="1"/>
</dbReference>
<evidence type="ECO:0000256" key="3">
    <source>
        <dbReference type="ARBA" id="ARBA00022691"/>
    </source>
</evidence>
<dbReference type="EMBL" id="JAFBEC010000003">
    <property type="protein sequence ID" value="MBM7632248.1"/>
    <property type="molecule type" value="Genomic_DNA"/>
</dbReference>